<dbReference type="GO" id="GO:0000278">
    <property type="term" value="P:mitotic cell cycle"/>
    <property type="evidence" value="ECO:0007669"/>
    <property type="project" value="TreeGrafter"/>
</dbReference>
<dbReference type="GO" id="GO:0003887">
    <property type="term" value="F:DNA-directed DNA polymerase activity"/>
    <property type="evidence" value="ECO:0007669"/>
    <property type="project" value="UniProtKB-KW"/>
</dbReference>
<keyword evidence="6" id="KW-0539">Nucleus</keyword>
<dbReference type="GO" id="GO:0006272">
    <property type="term" value="P:leading strand elongation"/>
    <property type="evidence" value="ECO:0007669"/>
    <property type="project" value="TreeGrafter"/>
</dbReference>
<dbReference type="GO" id="GO:0008622">
    <property type="term" value="C:epsilon DNA polymerase complex"/>
    <property type="evidence" value="ECO:0007669"/>
    <property type="project" value="InterPro"/>
</dbReference>
<dbReference type="PANTHER" id="PTHR10670">
    <property type="entry name" value="DNA POLYMERASE EPSILON CATALYTIC SUBUNIT A"/>
    <property type="match status" value="1"/>
</dbReference>
<evidence type="ECO:0000256" key="2">
    <source>
        <dbReference type="ARBA" id="ARBA00022695"/>
    </source>
</evidence>
<dbReference type="GeneID" id="34448906"/>
<dbReference type="InterPro" id="IPR054475">
    <property type="entry name" value="Znf-DPOE"/>
</dbReference>
<evidence type="ECO:0000259" key="7">
    <source>
        <dbReference type="Pfam" id="PF22912"/>
    </source>
</evidence>
<name>A0A1F8A337_9EURO</name>
<keyword evidence="4 6" id="KW-0239">DNA-directed DNA polymerase</keyword>
<comment type="subcellular location">
    <subcellularLocation>
        <location evidence="6">Nucleus</location>
    </subcellularLocation>
</comment>
<protein>
    <recommendedName>
        <fullName evidence="6">DNA polymerase epsilon catalytic subunit</fullName>
        <ecNumber evidence="6">2.7.7.7</ecNumber>
    </recommendedName>
</protein>
<comment type="similarity">
    <text evidence="6">Belongs to the DNA polymerase type-B family.</text>
</comment>
<evidence type="ECO:0000313" key="9">
    <source>
        <dbReference type="Proteomes" id="UP000179179"/>
    </source>
</evidence>
<evidence type="ECO:0000256" key="1">
    <source>
        <dbReference type="ARBA" id="ARBA00022679"/>
    </source>
</evidence>
<dbReference type="GO" id="GO:0008270">
    <property type="term" value="F:zinc ion binding"/>
    <property type="evidence" value="ECO:0007669"/>
    <property type="project" value="UniProtKB-KW"/>
</dbReference>
<evidence type="ECO:0000256" key="6">
    <source>
        <dbReference type="RuleBase" id="RU365029"/>
    </source>
</evidence>
<dbReference type="EMBL" id="LYCR01000038">
    <property type="protein sequence ID" value="OGM45795.1"/>
    <property type="molecule type" value="Genomic_DNA"/>
</dbReference>
<organism evidence="8 9">
    <name type="scientific">Aspergillus bombycis</name>
    <dbReference type="NCBI Taxonomy" id="109264"/>
    <lineage>
        <taxon>Eukaryota</taxon>
        <taxon>Fungi</taxon>
        <taxon>Dikarya</taxon>
        <taxon>Ascomycota</taxon>
        <taxon>Pezizomycotina</taxon>
        <taxon>Eurotiomycetes</taxon>
        <taxon>Eurotiomycetidae</taxon>
        <taxon>Eurotiales</taxon>
        <taxon>Aspergillaceae</taxon>
        <taxon>Aspergillus</taxon>
    </lineage>
</organism>
<reference evidence="8 9" key="1">
    <citation type="journal article" date="2016" name="Genome Biol. Evol.">
        <title>Draft genome sequence of an aflatoxigenic Aspergillus species, A. bombycis.</title>
        <authorList>
            <person name="Moore G.G."/>
            <person name="Mack B.M."/>
            <person name="Beltz S.B."/>
            <person name="Gilbert M.K."/>
        </authorList>
    </citation>
    <scope>NUCLEOTIDE SEQUENCE [LARGE SCALE GENOMIC DNA]</scope>
    <source>
        <strain evidence="9">NRRL 26010</strain>
    </source>
</reference>
<proteinExistence type="inferred from homology"/>
<keyword evidence="9" id="KW-1185">Reference proteome</keyword>
<feature type="domain" description="DNA polymerase-epsilon zinc finger" evidence="7">
    <location>
        <begin position="150"/>
        <end position="206"/>
    </location>
</feature>
<dbReference type="EC" id="2.7.7.7" evidence="6"/>
<gene>
    <name evidence="8" type="ORF">ABOM_005516</name>
</gene>
<evidence type="ECO:0000256" key="3">
    <source>
        <dbReference type="ARBA" id="ARBA00022705"/>
    </source>
</evidence>
<comment type="caution">
    <text evidence="8">The sequence shown here is derived from an EMBL/GenBank/DDBJ whole genome shotgun (WGS) entry which is preliminary data.</text>
</comment>
<keyword evidence="6" id="KW-0411">Iron-sulfur</keyword>
<accession>A0A1F8A337</accession>
<keyword evidence="5 6" id="KW-0238">DNA-binding</keyword>
<comment type="function">
    <text evidence="6">DNA polymerase II participates in chromosomal DNA replication.</text>
</comment>
<dbReference type="Pfam" id="PF22912">
    <property type="entry name" value="zf-DPOE"/>
    <property type="match status" value="1"/>
</dbReference>
<evidence type="ECO:0000256" key="5">
    <source>
        <dbReference type="ARBA" id="ARBA00023125"/>
    </source>
</evidence>
<dbReference type="STRING" id="109264.A0A1F8A337"/>
<dbReference type="PANTHER" id="PTHR10670:SF0">
    <property type="entry name" value="DNA POLYMERASE EPSILON CATALYTIC SUBUNIT A"/>
    <property type="match status" value="1"/>
</dbReference>
<keyword evidence="1 6" id="KW-0808">Transferase</keyword>
<dbReference type="GO" id="GO:0003677">
    <property type="term" value="F:DNA binding"/>
    <property type="evidence" value="ECO:0007669"/>
    <property type="project" value="UniProtKB-KW"/>
</dbReference>
<keyword evidence="6" id="KW-0863">Zinc-finger</keyword>
<dbReference type="Proteomes" id="UP000179179">
    <property type="component" value="Unassembled WGS sequence"/>
</dbReference>
<dbReference type="GO" id="GO:0051539">
    <property type="term" value="F:4 iron, 4 sulfur cluster binding"/>
    <property type="evidence" value="ECO:0007669"/>
    <property type="project" value="UniProtKB-KW"/>
</dbReference>
<keyword evidence="2 6" id="KW-0548">Nucleotidyltransferase</keyword>
<dbReference type="AlphaFoldDB" id="A0A1F8A337"/>
<dbReference type="GO" id="GO:0045004">
    <property type="term" value="P:DNA replication proofreading"/>
    <property type="evidence" value="ECO:0007669"/>
    <property type="project" value="TreeGrafter"/>
</dbReference>
<keyword evidence="6" id="KW-0862">Zinc</keyword>
<dbReference type="InterPro" id="IPR029703">
    <property type="entry name" value="POL2"/>
</dbReference>
<comment type="cofactor">
    <cofactor evidence="6">
        <name>[4Fe-4S] cluster</name>
        <dbReference type="ChEBI" id="CHEBI:49883"/>
    </cofactor>
</comment>
<evidence type="ECO:0000313" key="8">
    <source>
        <dbReference type="EMBL" id="OGM45795.1"/>
    </source>
</evidence>
<keyword evidence="3 6" id="KW-0235">DNA replication</keyword>
<dbReference type="RefSeq" id="XP_022389512.1">
    <property type="nucleotide sequence ID" value="XM_022532645.1"/>
</dbReference>
<dbReference type="OrthoDB" id="10060449at2759"/>
<keyword evidence="6" id="KW-0004">4Fe-4S</keyword>
<keyword evidence="6" id="KW-0408">Iron</keyword>
<dbReference type="GO" id="GO:0006297">
    <property type="term" value="P:nucleotide-excision repair, DNA gap filling"/>
    <property type="evidence" value="ECO:0007669"/>
    <property type="project" value="TreeGrafter"/>
</dbReference>
<dbReference type="GO" id="GO:0008310">
    <property type="term" value="F:single-stranded DNA 3'-5' DNA exonuclease activity"/>
    <property type="evidence" value="ECO:0007669"/>
    <property type="project" value="TreeGrafter"/>
</dbReference>
<dbReference type="GO" id="GO:0006287">
    <property type="term" value="P:base-excision repair, gap-filling"/>
    <property type="evidence" value="ECO:0007669"/>
    <property type="project" value="TreeGrafter"/>
</dbReference>
<sequence>MLHPELASDYLFPVLPGVLSDPNEEKRNPVLELVKMLMQVLSLSKTTSLENRLLRRELLAMFEVREFSKEGRFENPAASLKLPELTCSACCLIRDLDLCRDEDVLPDPGSDPSKAVTKPWRCPFCQTEYDRLAQEEILIGQVHGLIVGWQTQDLKCSKCGGLKVSEFMEHCSCSGKWVETMDRAEAEKKLRVLNSVAKFHGLKLLENVVEGVLEQI</sequence>
<dbReference type="Pfam" id="PF23250">
    <property type="entry name" value="zf_DPOE_2"/>
    <property type="match status" value="1"/>
</dbReference>
<comment type="catalytic activity">
    <reaction evidence="6">
        <text>DNA(n) + a 2'-deoxyribonucleoside 5'-triphosphate = DNA(n+1) + diphosphate</text>
        <dbReference type="Rhea" id="RHEA:22508"/>
        <dbReference type="Rhea" id="RHEA-COMP:17339"/>
        <dbReference type="Rhea" id="RHEA-COMP:17340"/>
        <dbReference type="ChEBI" id="CHEBI:33019"/>
        <dbReference type="ChEBI" id="CHEBI:61560"/>
        <dbReference type="ChEBI" id="CHEBI:173112"/>
        <dbReference type="EC" id="2.7.7.7"/>
    </reaction>
</comment>
<keyword evidence="6" id="KW-0479">Metal-binding</keyword>
<evidence type="ECO:0000256" key="4">
    <source>
        <dbReference type="ARBA" id="ARBA00022932"/>
    </source>
</evidence>